<name>A0A0G3LZW4_CHRGL</name>
<sequence length="292" mass="33679">MKKTLLLFSCIVFQTVFSQQLDFLKIGKYRLGYLDDKVRETSGLTIFNGKIYTFNDSGNAPELFEISKTSGEVVKTLPVKGKNTDWEALANDGANFYIGDFGNNDGSRRHLKIFKVPVQNDSLRNDQIKEILFHYPEQTDYISNYFNTDFDAEAMIFAHGKLHLFTKEWASKGTVHYVLDPEIYEKQEAVKTESYRTQYMVTDAAYFDKKLYLVGYTKKTEVFLYIFTETEPGVFFKESPRKYYLGSATAIGQIEGIAVDEKGVYFSGEKFKYSMIRVKPSFYFVPKEKLGD</sequence>
<gene>
    <name evidence="1" type="ORF">OK18_00165</name>
</gene>
<evidence type="ECO:0000313" key="1">
    <source>
        <dbReference type="EMBL" id="AKK71263.1"/>
    </source>
</evidence>
<reference evidence="1 2" key="1">
    <citation type="submission" date="2014-11" db="EMBL/GenBank/DDBJ databases">
        <authorList>
            <person name="Park G.-S."/>
            <person name="Hong S.-J."/>
            <person name="Jung B.K."/>
            <person name="Khan A.R."/>
            <person name="Kwak Y."/>
            <person name="Shin J.-H."/>
        </authorList>
    </citation>
    <scope>NUCLEOTIDE SEQUENCE [LARGE SCALE GENOMIC DNA]</scope>
    <source>
        <strain evidence="1 2">DSM 27622</strain>
    </source>
</reference>
<dbReference type="OrthoDB" id="9798438at2"/>
<dbReference type="Proteomes" id="UP000035213">
    <property type="component" value="Chromosome"/>
</dbReference>
<dbReference type="KEGG" id="cgn:OK18_00165"/>
<dbReference type="PATRIC" id="fig|1324352.5.peg.34"/>
<evidence type="ECO:0000313" key="2">
    <source>
        <dbReference type="Proteomes" id="UP000035213"/>
    </source>
</evidence>
<organism evidence="1 2">
    <name type="scientific">Chryseobacterium gallinarum</name>
    <dbReference type="NCBI Taxonomy" id="1324352"/>
    <lineage>
        <taxon>Bacteria</taxon>
        <taxon>Pseudomonadati</taxon>
        <taxon>Bacteroidota</taxon>
        <taxon>Flavobacteriia</taxon>
        <taxon>Flavobacteriales</taxon>
        <taxon>Weeksellaceae</taxon>
        <taxon>Chryseobacterium group</taxon>
        <taxon>Chryseobacterium</taxon>
    </lineage>
</organism>
<dbReference type="RefSeq" id="WP_050020258.1">
    <property type="nucleotide sequence ID" value="NZ_CP009928.1"/>
</dbReference>
<proteinExistence type="predicted"/>
<accession>A0A0G3LZW4</accession>
<dbReference type="STRING" id="1324352.OK18_00165"/>
<protein>
    <recommendedName>
        <fullName evidence="3">T9SS C-terminal target domain-containing protein</fullName>
    </recommendedName>
</protein>
<dbReference type="AlphaFoldDB" id="A0A0G3LZW4"/>
<evidence type="ECO:0008006" key="3">
    <source>
        <dbReference type="Google" id="ProtNLM"/>
    </source>
</evidence>
<dbReference type="EMBL" id="CP009928">
    <property type="protein sequence ID" value="AKK71263.1"/>
    <property type="molecule type" value="Genomic_DNA"/>
</dbReference>